<evidence type="ECO:0000313" key="1">
    <source>
        <dbReference type="EMBL" id="JAH98872.1"/>
    </source>
</evidence>
<reference evidence="1" key="2">
    <citation type="journal article" date="2015" name="Fish Shellfish Immunol.">
        <title>Early steps in the European eel (Anguilla anguilla)-Vibrio vulnificus interaction in the gills: Role of the RtxA13 toxin.</title>
        <authorList>
            <person name="Callol A."/>
            <person name="Pajuelo D."/>
            <person name="Ebbesson L."/>
            <person name="Teles M."/>
            <person name="MacKenzie S."/>
            <person name="Amaro C."/>
        </authorList>
    </citation>
    <scope>NUCLEOTIDE SEQUENCE</scope>
</reference>
<name>A0A0E9X816_ANGAN</name>
<reference evidence="1" key="1">
    <citation type="submission" date="2014-11" db="EMBL/GenBank/DDBJ databases">
        <authorList>
            <person name="Amaro Gonzalez C."/>
        </authorList>
    </citation>
    <scope>NUCLEOTIDE SEQUENCE</scope>
</reference>
<protein>
    <submittedName>
        <fullName evidence="1">Uncharacterized protein</fullName>
    </submittedName>
</protein>
<sequence>MPLVFKGASFVVQCAVRITLMLASSFHCIESCTLLR</sequence>
<dbReference type="AlphaFoldDB" id="A0A0E9X816"/>
<proteinExistence type="predicted"/>
<organism evidence="1">
    <name type="scientific">Anguilla anguilla</name>
    <name type="common">European freshwater eel</name>
    <name type="synonym">Muraena anguilla</name>
    <dbReference type="NCBI Taxonomy" id="7936"/>
    <lineage>
        <taxon>Eukaryota</taxon>
        <taxon>Metazoa</taxon>
        <taxon>Chordata</taxon>
        <taxon>Craniata</taxon>
        <taxon>Vertebrata</taxon>
        <taxon>Euteleostomi</taxon>
        <taxon>Actinopterygii</taxon>
        <taxon>Neopterygii</taxon>
        <taxon>Teleostei</taxon>
        <taxon>Anguilliformes</taxon>
        <taxon>Anguillidae</taxon>
        <taxon>Anguilla</taxon>
    </lineage>
</organism>
<accession>A0A0E9X816</accession>
<dbReference type="EMBL" id="GBXM01009705">
    <property type="protein sequence ID" value="JAH98872.1"/>
    <property type="molecule type" value="Transcribed_RNA"/>
</dbReference>